<comment type="caution">
    <text evidence="1">The sequence shown here is derived from an EMBL/GenBank/DDBJ whole genome shotgun (WGS) entry which is preliminary data.</text>
</comment>
<sequence>MAARRLCTGPTGEARGLGAFLPEAQRPPALQRLFRAAPRGGGVPWDRAAALHLPRPGEAVRRSPWAVCRRLCRGRVEESGWRRGSAPRGSVGPLSLLYWVPAPTGSRGGRWSRECPRRRVSGLLR</sequence>
<proteinExistence type="predicted"/>
<evidence type="ECO:0000313" key="2">
    <source>
        <dbReference type="Proteomes" id="UP001066276"/>
    </source>
</evidence>
<dbReference type="EMBL" id="JANPWB010000009">
    <property type="protein sequence ID" value="KAJ1152903.1"/>
    <property type="molecule type" value="Genomic_DNA"/>
</dbReference>
<accession>A0AAV7RLR1</accession>
<dbReference type="Proteomes" id="UP001066276">
    <property type="component" value="Chromosome 5"/>
</dbReference>
<protein>
    <submittedName>
        <fullName evidence="1">Uncharacterized protein</fullName>
    </submittedName>
</protein>
<organism evidence="1 2">
    <name type="scientific">Pleurodeles waltl</name>
    <name type="common">Iberian ribbed newt</name>
    <dbReference type="NCBI Taxonomy" id="8319"/>
    <lineage>
        <taxon>Eukaryota</taxon>
        <taxon>Metazoa</taxon>
        <taxon>Chordata</taxon>
        <taxon>Craniata</taxon>
        <taxon>Vertebrata</taxon>
        <taxon>Euteleostomi</taxon>
        <taxon>Amphibia</taxon>
        <taxon>Batrachia</taxon>
        <taxon>Caudata</taxon>
        <taxon>Salamandroidea</taxon>
        <taxon>Salamandridae</taxon>
        <taxon>Pleurodelinae</taxon>
        <taxon>Pleurodeles</taxon>
    </lineage>
</organism>
<gene>
    <name evidence="1" type="ORF">NDU88_005677</name>
</gene>
<dbReference type="AlphaFoldDB" id="A0AAV7RLR1"/>
<name>A0AAV7RLR1_PLEWA</name>
<keyword evidence="2" id="KW-1185">Reference proteome</keyword>
<reference evidence="1" key="1">
    <citation type="journal article" date="2022" name="bioRxiv">
        <title>Sequencing and chromosome-scale assembly of the giantPleurodeles waltlgenome.</title>
        <authorList>
            <person name="Brown T."/>
            <person name="Elewa A."/>
            <person name="Iarovenko S."/>
            <person name="Subramanian E."/>
            <person name="Araus A.J."/>
            <person name="Petzold A."/>
            <person name="Susuki M."/>
            <person name="Suzuki K.-i.T."/>
            <person name="Hayashi T."/>
            <person name="Toyoda A."/>
            <person name="Oliveira C."/>
            <person name="Osipova E."/>
            <person name="Leigh N.D."/>
            <person name="Simon A."/>
            <person name="Yun M.H."/>
        </authorList>
    </citation>
    <scope>NUCLEOTIDE SEQUENCE</scope>
    <source>
        <strain evidence="1">20211129_DDA</strain>
        <tissue evidence="1">Liver</tissue>
    </source>
</reference>
<evidence type="ECO:0000313" key="1">
    <source>
        <dbReference type="EMBL" id="KAJ1152903.1"/>
    </source>
</evidence>